<evidence type="ECO:0000313" key="4">
    <source>
        <dbReference type="EMBL" id="SEM49769.1"/>
    </source>
</evidence>
<organism evidence="4 5">
    <name type="scientific">Loktanella fryxellensis</name>
    <dbReference type="NCBI Taxonomy" id="245187"/>
    <lineage>
        <taxon>Bacteria</taxon>
        <taxon>Pseudomonadati</taxon>
        <taxon>Pseudomonadota</taxon>
        <taxon>Alphaproteobacteria</taxon>
        <taxon>Rhodobacterales</taxon>
        <taxon>Roseobacteraceae</taxon>
        <taxon>Loktanella</taxon>
    </lineage>
</organism>
<dbReference type="PROSITE" id="PS51186">
    <property type="entry name" value="GNAT"/>
    <property type="match status" value="1"/>
</dbReference>
<dbReference type="InterPro" id="IPR050832">
    <property type="entry name" value="Bact_Acetyltransf"/>
</dbReference>
<feature type="domain" description="N-acetyltransferase" evidence="3">
    <location>
        <begin position="4"/>
        <end position="150"/>
    </location>
</feature>
<dbReference type="GO" id="GO:0016747">
    <property type="term" value="F:acyltransferase activity, transferring groups other than amino-acyl groups"/>
    <property type="evidence" value="ECO:0007669"/>
    <property type="project" value="InterPro"/>
</dbReference>
<protein>
    <submittedName>
        <fullName evidence="4">Acetyltransferase (GNAT) family protein</fullName>
    </submittedName>
</protein>
<dbReference type="Pfam" id="PF00583">
    <property type="entry name" value="Acetyltransf_1"/>
    <property type="match status" value="1"/>
</dbReference>
<keyword evidence="1 4" id="KW-0808">Transferase</keyword>
<dbReference type="STRING" id="245187.SAMN04488003_101319"/>
<dbReference type="InterPro" id="IPR000182">
    <property type="entry name" value="GNAT_dom"/>
</dbReference>
<keyword evidence="2" id="KW-0012">Acyltransferase</keyword>
<accession>A0A1H7YX95</accession>
<dbReference type="RefSeq" id="WP_143057978.1">
    <property type="nucleotide sequence ID" value="NZ_FOCI01000001.1"/>
</dbReference>
<evidence type="ECO:0000256" key="1">
    <source>
        <dbReference type="ARBA" id="ARBA00022679"/>
    </source>
</evidence>
<proteinExistence type="predicted"/>
<keyword evidence="5" id="KW-1185">Reference proteome</keyword>
<evidence type="ECO:0000313" key="5">
    <source>
        <dbReference type="Proteomes" id="UP000199585"/>
    </source>
</evidence>
<dbReference type="CDD" id="cd04301">
    <property type="entry name" value="NAT_SF"/>
    <property type="match status" value="1"/>
</dbReference>
<reference evidence="4 5" key="1">
    <citation type="submission" date="2016-10" db="EMBL/GenBank/DDBJ databases">
        <authorList>
            <person name="de Groot N.N."/>
        </authorList>
    </citation>
    <scope>NUCLEOTIDE SEQUENCE [LARGE SCALE GENOMIC DNA]</scope>
    <source>
        <strain evidence="4 5">DSM 16213</strain>
    </source>
</reference>
<dbReference type="InterPro" id="IPR016181">
    <property type="entry name" value="Acyl_CoA_acyltransferase"/>
</dbReference>
<name>A0A1H7YX95_9RHOB</name>
<gene>
    <name evidence="4" type="ORF">SAMN04488003_101319</name>
</gene>
<dbReference type="Gene3D" id="3.40.630.30">
    <property type="match status" value="1"/>
</dbReference>
<sequence length="150" mass="16313">MSDFDIRVVTPADIPDLVTMSGALGAFHGEDTRADAAALTRDLFATPPWRHGLIARHGLAPIRYARNLGTPQVQHARRGLDLHHTFVAADWRGRGVGRALLSAVEATARRLSCQYVSIGTDPDNTGARSASEAMGYIRRAPGPRFTKRLD</sequence>
<dbReference type="EMBL" id="FOCI01000001">
    <property type="protein sequence ID" value="SEM49769.1"/>
    <property type="molecule type" value="Genomic_DNA"/>
</dbReference>
<dbReference type="PANTHER" id="PTHR43877">
    <property type="entry name" value="AMINOALKYLPHOSPHONATE N-ACETYLTRANSFERASE-RELATED-RELATED"/>
    <property type="match status" value="1"/>
</dbReference>
<evidence type="ECO:0000256" key="2">
    <source>
        <dbReference type="ARBA" id="ARBA00023315"/>
    </source>
</evidence>
<dbReference type="AlphaFoldDB" id="A0A1H7YX95"/>
<dbReference type="OrthoDB" id="7651332at2"/>
<evidence type="ECO:0000259" key="3">
    <source>
        <dbReference type="PROSITE" id="PS51186"/>
    </source>
</evidence>
<dbReference type="SUPFAM" id="SSF55729">
    <property type="entry name" value="Acyl-CoA N-acyltransferases (Nat)"/>
    <property type="match status" value="1"/>
</dbReference>
<dbReference type="Proteomes" id="UP000199585">
    <property type="component" value="Unassembled WGS sequence"/>
</dbReference>